<accession>A0A2T7A8D5</accession>
<dbReference type="EMBL" id="NESQ01000005">
    <property type="protein sequence ID" value="PUU83980.1"/>
    <property type="molecule type" value="Genomic_DNA"/>
</dbReference>
<dbReference type="Proteomes" id="UP000244722">
    <property type="component" value="Unassembled WGS sequence"/>
</dbReference>
<sequence>MGTSNVLEYKGLATCAKSLAVSLLPGSYMKPPGQNRMAVSAKDSASIQIVCTDTCNQNACSPPLFPGPDPGQNSTSTRVQHKCHGNFVNFLSFRIHFTSHLFERPSHFAYGIVLVLVLVLPKCSKRVGLTSPLLFFIFSILSSIHSFKTCCVLLGLQSASFFHTASMPVSGIKYDI</sequence>
<protein>
    <submittedName>
        <fullName evidence="1">Uncharacterized protein</fullName>
    </submittedName>
</protein>
<keyword evidence="2" id="KW-1185">Reference proteome</keyword>
<name>A0A2T7A8D5_TUBBO</name>
<comment type="caution">
    <text evidence="1">The sequence shown here is derived from an EMBL/GenBank/DDBJ whole genome shotgun (WGS) entry which is preliminary data.</text>
</comment>
<dbReference type="AlphaFoldDB" id="A0A2T7A8D5"/>
<evidence type="ECO:0000313" key="2">
    <source>
        <dbReference type="Proteomes" id="UP000244722"/>
    </source>
</evidence>
<proteinExistence type="predicted"/>
<gene>
    <name evidence="1" type="ORF">B9Z19DRAFT_650965</name>
</gene>
<reference evidence="1 2" key="1">
    <citation type="submission" date="2017-04" db="EMBL/GenBank/DDBJ databases">
        <title>Draft genome sequence of Tuber borchii Vittad., a whitish edible truffle.</title>
        <authorList>
            <consortium name="DOE Joint Genome Institute"/>
            <person name="Murat C."/>
            <person name="Kuo A."/>
            <person name="Barry K.W."/>
            <person name="Clum A."/>
            <person name="Dockter R.B."/>
            <person name="Fauchery L."/>
            <person name="Iotti M."/>
            <person name="Kohler A."/>
            <person name="Labutti K."/>
            <person name="Lindquist E.A."/>
            <person name="Lipzen A."/>
            <person name="Ohm R.A."/>
            <person name="Wang M."/>
            <person name="Grigoriev I.V."/>
            <person name="Zambonelli A."/>
            <person name="Martin F.M."/>
        </authorList>
    </citation>
    <scope>NUCLEOTIDE SEQUENCE [LARGE SCALE GENOMIC DNA]</scope>
    <source>
        <strain evidence="1 2">Tbo3840</strain>
    </source>
</reference>
<organism evidence="1 2">
    <name type="scientific">Tuber borchii</name>
    <name type="common">White truffle</name>
    <dbReference type="NCBI Taxonomy" id="42251"/>
    <lineage>
        <taxon>Eukaryota</taxon>
        <taxon>Fungi</taxon>
        <taxon>Dikarya</taxon>
        <taxon>Ascomycota</taxon>
        <taxon>Pezizomycotina</taxon>
        <taxon>Pezizomycetes</taxon>
        <taxon>Pezizales</taxon>
        <taxon>Tuberaceae</taxon>
        <taxon>Tuber</taxon>
    </lineage>
</organism>
<evidence type="ECO:0000313" key="1">
    <source>
        <dbReference type="EMBL" id="PUU83980.1"/>
    </source>
</evidence>